<organism evidence="2">
    <name type="scientific">freshwater metagenome</name>
    <dbReference type="NCBI Taxonomy" id="449393"/>
    <lineage>
        <taxon>unclassified sequences</taxon>
        <taxon>metagenomes</taxon>
        <taxon>ecological metagenomes</taxon>
    </lineage>
</organism>
<dbReference type="EMBL" id="CAFBON010000046">
    <property type="protein sequence ID" value="CAB4982360.1"/>
    <property type="molecule type" value="Genomic_DNA"/>
</dbReference>
<sequence length="121" mass="12879">MAFGQPSGPPASAKQLKQLLTLLEAAGYSDFRDARGPMGFNQRQGGGKFTKDEADGFITALEFATEQSDGATAPADEPAAPPVARRPASTTTSAAQQTLRRFPSELLAAELQRRGWVVMEP</sequence>
<feature type="region of interest" description="Disordered" evidence="1">
    <location>
        <begin position="66"/>
        <end position="99"/>
    </location>
</feature>
<accession>A0A6J7MME9</accession>
<name>A0A6J7MME9_9ZZZZ</name>
<evidence type="ECO:0000313" key="2">
    <source>
        <dbReference type="EMBL" id="CAB4982360.1"/>
    </source>
</evidence>
<dbReference type="AlphaFoldDB" id="A0A6J7MME9"/>
<gene>
    <name evidence="2" type="ORF">UFOPK3954_00606</name>
</gene>
<protein>
    <submittedName>
        <fullName evidence="2">Unannotated protein</fullName>
    </submittedName>
</protein>
<reference evidence="2" key="1">
    <citation type="submission" date="2020-05" db="EMBL/GenBank/DDBJ databases">
        <authorList>
            <person name="Chiriac C."/>
            <person name="Salcher M."/>
            <person name="Ghai R."/>
            <person name="Kavagutti S V."/>
        </authorList>
    </citation>
    <scope>NUCLEOTIDE SEQUENCE</scope>
</reference>
<feature type="compositionally biased region" description="Low complexity" evidence="1">
    <location>
        <begin position="71"/>
        <end position="99"/>
    </location>
</feature>
<evidence type="ECO:0000256" key="1">
    <source>
        <dbReference type="SAM" id="MobiDB-lite"/>
    </source>
</evidence>
<proteinExistence type="predicted"/>